<evidence type="ECO:0000313" key="3">
    <source>
        <dbReference type="Proteomes" id="UP000627521"/>
    </source>
</evidence>
<keyword evidence="1" id="KW-0732">Signal</keyword>
<sequence>MNKILKLIPVLAVAAVFTASCSSSDDGGGAGVAPTVPNTAPTAVSNLVYPSSDLLCIDSNITFEWAAATDVDNDVLEYTIRVATDRDQTNIIAQQTTTNTSITIQLGSGTAYYWNVTASDGEDNAAASSTLAFYTEGNGVSNYAPFTAALNAPAADALVDAGTTTLDWTGSDVDVADTLTYDLYFGTTSSPAISQSDLTVSTIDVTTVAGTTYYWRVDTKDNNGVKSIGQEWSFTTN</sequence>
<dbReference type="InterPro" id="IPR013783">
    <property type="entry name" value="Ig-like_fold"/>
</dbReference>
<dbReference type="SUPFAM" id="SSF49265">
    <property type="entry name" value="Fibronectin type III"/>
    <property type="match status" value="1"/>
</dbReference>
<accession>A0ABR8LSH2</accession>
<dbReference type="EMBL" id="JACXXH010000002">
    <property type="protein sequence ID" value="MBD3862795.1"/>
    <property type="molecule type" value="Genomic_DNA"/>
</dbReference>
<evidence type="ECO:0000313" key="2">
    <source>
        <dbReference type="EMBL" id="MBD3862795.1"/>
    </source>
</evidence>
<reference evidence="2 3" key="1">
    <citation type="submission" date="2020-09" db="EMBL/GenBank/DDBJ databases">
        <title>Bacillus nautilus sp. nov., Chryseoglobus crepusculi sp. nov, and Psychrobacter noctis sp. nov., isolated from deep-sea sponges from the equatorial Atlantic.</title>
        <authorList>
            <person name="Stennett H.L."/>
            <person name="Williams S.E."/>
        </authorList>
    </citation>
    <scope>NUCLEOTIDE SEQUENCE [LARGE SCALE GENOMIC DNA]</scope>
    <source>
        <strain evidence="2 3">28M-24</strain>
    </source>
</reference>
<proteinExistence type="predicted"/>
<evidence type="ECO:0008006" key="4">
    <source>
        <dbReference type="Google" id="ProtNLM"/>
    </source>
</evidence>
<comment type="caution">
    <text evidence="2">The sequence shown here is derived from an EMBL/GenBank/DDBJ whole genome shotgun (WGS) entry which is preliminary data.</text>
</comment>
<dbReference type="Proteomes" id="UP000627521">
    <property type="component" value="Unassembled WGS sequence"/>
</dbReference>
<evidence type="ECO:0000256" key="1">
    <source>
        <dbReference type="SAM" id="SignalP"/>
    </source>
</evidence>
<dbReference type="RefSeq" id="WP_191099277.1">
    <property type="nucleotide sequence ID" value="NZ_JACXXF010000002.1"/>
</dbReference>
<dbReference type="InterPro" id="IPR036116">
    <property type="entry name" value="FN3_sf"/>
</dbReference>
<dbReference type="Gene3D" id="2.60.40.10">
    <property type="entry name" value="Immunoglobulins"/>
    <property type="match status" value="2"/>
</dbReference>
<feature type="signal peptide" evidence="1">
    <location>
        <begin position="1"/>
        <end position="24"/>
    </location>
</feature>
<name>A0ABR8LSH2_9FLAO</name>
<protein>
    <recommendedName>
        <fullName evidence="4">Fibronectin type-III domain-containing protein</fullName>
    </recommendedName>
</protein>
<dbReference type="PROSITE" id="PS51257">
    <property type="entry name" value="PROKAR_LIPOPROTEIN"/>
    <property type="match status" value="1"/>
</dbReference>
<keyword evidence="3" id="KW-1185">Reference proteome</keyword>
<feature type="chain" id="PRO_5045046843" description="Fibronectin type-III domain-containing protein" evidence="1">
    <location>
        <begin position="25"/>
        <end position="237"/>
    </location>
</feature>
<gene>
    <name evidence="2" type="ORF">IEG06_04980</name>
</gene>
<organism evidence="2 3">
    <name type="scientific">Olleya marilimosa</name>
    <dbReference type="NCBI Taxonomy" id="272164"/>
    <lineage>
        <taxon>Bacteria</taxon>
        <taxon>Pseudomonadati</taxon>
        <taxon>Bacteroidota</taxon>
        <taxon>Flavobacteriia</taxon>
        <taxon>Flavobacteriales</taxon>
        <taxon>Flavobacteriaceae</taxon>
    </lineage>
</organism>